<gene>
    <name evidence="1" type="ORF">SH1V18_30520</name>
</gene>
<organism evidence="1 2">
    <name type="scientific">Vallitalea longa</name>
    <dbReference type="NCBI Taxonomy" id="2936439"/>
    <lineage>
        <taxon>Bacteria</taxon>
        <taxon>Bacillati</taxon>
        <taxon>Bacillota</taxon>
        <taxon>Clostridia</taxon>
        <taxon>Lachnospirales</taxon>
        <taxon>Vallitaleaceae</taxon>
        <taxon>Vallitalea</taxon>
    </lineage>
</organism>
<sequence>MKKRVKLIIFLLLIFIIGIGGYNKYKHNDVFYLFRPTISIETIKCVSDIDGDGIDDQADIIQGARLEIRNHTRYKSNYYAGGYPPEDEGVCTDVIWRALKNAGYSLKDNMDKDIESNLEDYPRIDKRDANIDFRRVQNQYAFLKKYMIDLTTEIIPNDKDNLVNWQGGDIVVLTNHIAIVSDKRRKDGVPYIIHNSYNYPKEQDKLLEWYNNDIIIGHFRFSNTDIK</sequence>
<comment type="caution">
    <text evidence="1">The sequence shown here is derived from an EMBL/GenBank/DDBJ whole genome shotgun (WGS) entry which is preliminary data.</text>
</comment>
<evidence type="ECO:0000313" key="2">
    <source>
        <dbReference type="Proteomes" id="UP001144256"/>
    </source>
</evidence>
<evidence type="ECO:0000313" key="1">
    <source>
        <dbReference type="EMBL" id="GKX30572.1"/>
    </source>
</evidence>
<dbReference type="Proteomes" id="UP001144256">
    <property type="component" value="Unassembled WGS sequence"/>
</dbReference>
<accession>A0A9W6DGI3</accession>
<protein>
    <submittedName>
        <fullName evidence="1">DUF1287 domain-containing protein</fullName>
    </submittedName>
</protein>
<dbReference type="EMBL" id="BRLB01000010">
    <property type="protein sequence ID" value="GKX30572.1"/>
    <property type="molecule type" value="Genomic_DNA"/>
</dbReference>
<keyword evidence="2" id="KW-1185">Reference proteome</keyword>
<dbReference type="AlphaFoldDB" id="A0A9W6DGI3"/>
<reference evidence="1" key="1">
    <citation type="submission" date="2022-06" db="EMBL/GenBank/DDBJ databases">
        <title>Vallitalea longa sp. nov., an anaerobic bacterium isolated from marine sediment.</title>
        <authorList>
            <person name="Hirano S."/>
            <person name="Terahara T."/>
            <person name="Mori K."/>
            <person name="Hamada M."/>
            <person name="Matsumoto R."/>
            <person name="Kobayashi T."/>
        </authorList>
    </citation>
    <scope>NUCLEOTIDE SEQUENCE</scope>
    <source>
        <strain evidence="1">SH18-1</strain>
    </source>
</reference>
<proteinExistence type="predicted"/>
<name>A0A9W6DGI3_9FIRM</name>
<dbReference type="InterPro" id="IPR009706">
    <property type="entry name" value="DUF1287"/>
</dbReference>
<dbReference type="RefSeq" id="WP_330680755.1">
    <property type="nucleotide sequence ID" value="NZ_BRLB01000010.1"/>
</dbReference>
<dbReference type="Pfam" id="PF06940">
    <property type="entry name" value="DUF1287"/>
    <property type="match status" value="1"/>
</dbReference>